<dbReference type="InterPro" id="IPR025198">
    <property type="entry name" value="PPK_N_dom"/>
</dbReference>
<dbReference type="GO" id="GO:0046872">
    <property type="term" value="F:metal ion binding"/>
    <property type="evidence" value="ECO:0007669"/>
    <property type="project" value="UniProtKB-KW"/>
</dbReference>
<feature type="binding site" evidence="6">
    <location>
        <position position="374"/>
    </location>
    <ligand>
        <name>Mg(2+)</name>
        <dbReference type="ChEBI" id="CHEBI:18420"/>
    </ligand>
</feature>
<dbReference type="GO" id="GO:0005524">
    <property type="term" value="F:ATP binding"/>
    <property type="evidence" value="ECO:0007669"/>
    <property type="project" value="UniProtKB-KW"/>
</dbReference>
<keyword evidence="1 6" id="KW-0597">Phosphoprotein</keyword>
<evidence type="ECO:0000256" key="2">
    <source>
        <dbReference type="ARBA" id="ARBA00022679"/>
    </source>
</evidence>
<dbReference type="AlphaFoldDB" id="A0A953LAE3"/>
<dbReference type="CDD" id="cd09167">
    <property type="entry name" value="PLDc_EcPPK1_C2_like"/>
    <property type="match status" value="1"/>
</dbReference>
<dbReference type="EMBL" id="JAHVHU010000005">
    <property type="protein sequence ID" value="MBY5957506.1"/>
    <property type="molecule type" value="Genomic_DNA"/>
</dbReference>
<comment type="cofactor">
    <cofactor evidence="6">
        <name>Mg(2+)</name>
        <dbReference type="ChEBI" id="CHEBI:18420"/>
    </cofactor>
</comment>
<keyword evidence="3 6" id="KW-0547">Nucleotide-binding</keyword>
<dbReference type="Pfam" id="PF17941">
    <property type="entry name" value="PP_kinase_C_1"/>
    <property type="match status" value="1"/>
</dbReference>
<dbReference type="Proteomes" id="UP000753961">
    <property type="component" value="Unassembled WGS sequence"/>
</dbReference>
<dbReference type="Pfam" id="PF13090">
    <property type="entry name" value="PP_kinase_C"/>
    <property type="match status" value="1"/>
</dbReference>
<proteinExistence type="inferred from homology"/>
<evidence type="ECO:0000256" key="3">
    <source>
        <dbReference type="ARBA" id="ARBA00022741"/>
    </source>
</evidence>
<dbReference type="PANTHER" id="PTHR30218:SF0">
    <property type="entry name" value="POLYPHOSPHATE KINASE"/>
    <property type="match status" value="1"/>
</dbReference>
<feature type="domain" description="Polyphosphate kinase N-terminal" evidence="9">
    <location>
        <begin position="7"/>
        <end position="112"/>
    </location>
</feature>
<keyword evidence="5 6" id="KW-0067">ATP-binding</keyword>
<evidence type="ECO:0000256" key="1">
    <source>
        <dbReference type="ARBA" id="ARBA00022553"/>
    </source>
</evidence>
<comment type="catalytic activity">
    <reaction evidence="6 7">
        <text>[phosphate](n) + ATP = [phosphate](n+1) + ADP</text>
        <dbReference type="Rhea" id="RHEA:19573"/>
        <dbReference type="Rhea" id="RHEA-COMP:9859"/>
        <dbReference type="Rhea" id="RHEA-COMP:14280"/>
        <dbReference type="ChEBI" id="CHEBI:16838"/>
        <dbReference type="ChEBI" id="CHEBI:30616"/>
        <dbReference type="ChEBI" id="CHEBI:456216"/>
        <dbReference type="EC" id="2.7.4.1"/>
    </reaction>
</comment>
<dbReference type="InterPro" id="IPR025200">
    <property type="entry name" value="PPK_C_dom2"/>
</dbReference>
<feature type="binding site" evidence="6">
    <location>
        <position position="44"/>
    </location>
    <ligand>
        <name>ATP</name>
        <dbReference type="ChEBI" id="CHEBI:30616"/>
    </ligand>
</feature>
<dbReference type="NCBIfam" id="TIGR03705">
    <property type="entry name" value="poly_P_kin"/>
    <property type="match status" value="1"/>
</dbReference>
<comment type="function">
    <text evidence="6 7">Catalyzes the reversible transfer of the terminal phosphate of ATP to form a long-chain polyphosphate (polyP).</text>
</comment>
<feature type="binding site" evidence="6">
    <location>
        <position position="404"/>
    </location>
    <ligand>
        <name>Mg(2+)</name>
        <dbReference type="ChEBI" id="CHEBI:18420"/>
    </ligand>
</feature>
<dbReference type="InterPro" id="IPR036830">
    <property type="entry name" value="PP_kinase_middle_dom_sf"/>
</dbReference>
<feature type="binding site" evidence="6">
    <location>
        <position position="467"/>
    </location>
    <ligand>
        <name>ATP</name>
        <dbReference type="ChEBI" id="CHEBI:30616"/>
    </ligand>
</feature>
<dbReference type="PIRSF" id="PIRSF015589">
    <property type="entry name" value="PP_kinase"/>
    <property type="match status" value="1"/>
</dbReference>
<dbReference type="PANTHER" id="PTHR30218">
    <property type="entry name" value="POLYPHOSPHATE KINASE"/>
    <property type="match status" value="1"/>
</dbReference>
<dbReference type="InterPro" id="IPR003414">
    <property type="entry name" value="PP_kinase"/>
</dbReference>
<dbReference type="GO" id="GO:0008976">
    <property type="term" value="F:polyphosphate kinase activity"/>
    <property type="evidence" value="ECO:0007669"/>
    <property type="project" value="UniProtKB-UniRule"/>
</dbReference>
<dbReference type="HAMAP" id="MF_00347">
    <property type="entry name" value="Polyphosphate_kinase"/>
    <property type="match status" value="1"/>
</dbReference>
<dbReference type="Gene3D" id="3.30.1840.10">
    <property type="entry name" value="Polyphosphate kinase middle domain"/>
    <property type="match status" value="1"/>
</dbReference>
<dbReference type="Gene3D" id="1.20.58.310">
    <property type="entry name" value="Polyphosphate kinase N-terminal domain"/>
    <property type="match status" value="1"/>
</dbReference>
<dbReference type="GO" id="GO:0006799">
    <property type="term" value="P:polyphosphate biosynthetic process"/>
    <property type="evidence" value="ECO:0007669"/>
    <property type="project" value="UniProtKB-UniRule"/>
</dbReference>
<comment type="similarity">
    <text evidence="6 7">Belongs to the polyphosphate kinase 1 (PPK1) family.</text>
</comment>
<feature type="binding site" evidence="6">
    <location>
        <position position="592"/>
    </location>
    <ligand>
        <name>ATP</name>
        <dbReference type="ChEBI" id="CHEBI:30616"/>
    </ligand>
</feature>
<dbReference type="Pfam" id="PF13089">
    <property type="entry name" value="PP_kinase_N"/>
    <property type="match status" value="1"/>
</dbReference>
<keyword evidence="6" id="KW-0479">Metal-binding</keyword>
<protein>
    <recommendedName>
        <fullName evidence="6 7">Polyphosphate kinase</fullName>
        <ecNumber evidence="6 7">2.7.4.1</ecNumber>
    </recommendedName>
    <alternativeName>
        <fullName evidence="6">ATP-polyphosphate phosphotransferase</fullName>
    </alternativeName>
    <alternativeName>
        <fullName evidence="6">Polyphosphoric acid kinase</fullName>
    </alternativeName>
</protein>
<gene>
    <name evidence="12" type="primary">ppk1</name>
    <name evidence="6" type="synonym">ppk</name>
    <name evidence="12" type="ORF">KUV50_05115</name>
</gene>
<dbReference type="InterPro" id="IPR024953">
    <property type="entry name" value="PP_kinase_middle"/>
</dbReference>
<comment type="caution">
    <text evidence="12">The sequence shown here is derived from an EMBL/GenBank/DDBJ whole genome shotgun (WGS) entry which is preliminary data.</text>
</comment>
<keyword evidence="13" id="KW-1185">Reference proteome</keyword>
<dbReference type="Pfam" id="PF02503">
    <property type="entry name" value="PP_kinase"/>
    <property type="match status" value="1"/>
</dbReference>
<dbReference type="Gene3D" id="3.30.870.10">
    <property type="entry name" value="Endonuclease Chain A"/>
    <property type="match status" value="2"/>
</dbReference>
<evidence type="ECO:0000256" key="4">
    <source>
        <dbReference type="ARBA" id="ARBA00022777"/>
    </source>
</evidence>
<keyword evidence="6" id="KW-0460">Magnesium</keyword>
<feature type="domain" description="Polyphosphate kinase C-terminal" evidence="10">
    <location>
        <begin position="503"/>
        <end position="674"/>
    </location>
</feature>
<evidence type="ECO:0000256" key="5">
    <source>
        <dbReference type="ARBA" id="ARBA00022840"/>
    </source>
</evidence>
<dbReference type="SUPFAM" id="SSF143724">
    <property type="entry name" value="PHP14-like"/>
    <property type="match status" value="1"/>
</dbReference>
<evidence type="ECO:0000259" key="11">
    <source>
        <dbReference type="Pfam" id="PF17941"/>
    </source>
</evidence>
<evidence type="ECO:0000259" key="9">
    <source>
        <dbReference type="Pfam" id="PF13089"/>
    </source>
</evidence>
<feature type="domain" description="Polyphosphate kinase middle" evidence="8">
    <location>
        <begin position="121"/>
        <end position="304"/>
    </location>
</feature>
<dbReference type="InterPro" id="IPR036832">
    <property type="entry name" value="PPK_N_dom_sf"/>
</dbReference>
<evidence type="ECO:0000259" key="8">
    <source>
        <dbReference type="Pfam" id="PF02503"/>
    </source>
</evidence>
<evidence type="ECO:0000313" key="12">
    <source>
        <dbReference type="EMBL" id="MBY5957506.1"/>
    </source>
</evidence>
<organism evidence="12 13">
    <name type="scientific">Membranihabitans marinus</name>
    <dbReference type="NCBI Taxonomy" id="1227546"/>
    <lineage>
        <taxon>Bacteria</taxon>
        <taxon>Pseudomonadati</taxon>
        <taxon>Bacteroidota</taxon>
        <taxon>Saprospiria</taxon>
        <taxon>Saprospirales</taxon>
        <taxon>Saprospiraceae</taxon>
        <taxon>Membranihabitans</taxon>
    </lineage>
</organism>
<dbReference type="NCBIfam" id="NF003917">
    <property type="entry name" value="PRK05443.1-1"/>
    <property type="match status" value="1"/>
</dbReference>
<dbReference type="InterPro" id="IPR041108">
    <property type="entry name" value="PP_kinase_C_1"/>
</dbReference>
<evidence type="ECO:0000259" key="10">
    <source>
        <dbReference type="Pfam" id="PF13090"/>
    </source>
</evidence>
<feature type="active site" description="Phosphohistidine intermediate" evidence="6">
    <location>
        <position position="434"/>
    </location>
</feature>
<feature type="binding site" evidence="6">
    <location>
        <position position="564"/>
    </location>
    <ligand>
        <name>ATP</name>
        <dbReference type="ChEBI" id="CHEBI:30616"/>
    </ligand>
</feature>
<dbReference type="GO" id="GO:0009358">
    <property type="term" value="C:polyphosphate kinase complex"/>
    <property type="evidence" value="ECO:0007669"/>
    <property type="project" value="InterPro"/>
</dbReference>
<evidence type="ECO:0000313" key="13">
    <source>
        <dbReference type="Proteomes" id="UP000753961"/>
    </source>
</evidence>
<feature type="domain" description="Polyphosphate kinase C-terminal" evidence="11">
    <location>
        <begin position="330"/>
        <end position="493"/>
    </location>
</feature>
<sequence length="699" mass="81897">MKKYPMINRDISWLSFNARVLQEAKDHLNPLYERIKFLAIYSSNLGEYFAVRVSQHRNLIRLGKKEKKELHLETKDILDQMLDIVTEQQKEVSRIFDEEIVPDLENEDIHILRRLDLNDAQKTEVENYFHQYMLPYVQPVVLLKEKVRPFLNNAELYLAVDMKEKEGKYKGKTQYAIVKVPSDHLDRFIPLAHSKRGHHDIIILDDIVRHSISWLFPGYDIQDTYSIKLTRDAELYIDDEFSGDLIKKIKKSLNQRNIGPASRLVYDREMPEKLLDYLQDVMHIEELDLIPEGRYHNNFDFFNFPEFDKEHLNLKQLPPLDYHPIMDSDDIFTTIHEQDHLIMFPYHSYESVVQFFEAAAVDPDVTHIKIIQYRVAEHSRIMEALMNASKAGKNVTAFIEVKARFDEERNLGWGEKLEKAGVKVHYSFPGLKVHSKSALVRRIEDGQPVLYTYLSTGNFNEDTAKVYSDFGLFTAQEDITNEISRLFSILETVRLPNQKFDHLLVGQFNLKSKLIEMVEAEIKAAKSGKPAEIFIKVNSIQDPEMIELLYKASEAGIIIRLIVRGVCCLIPGQKGFSENITAISIVDRYLEHARVFKFHNQGEPKMYISSADWMTRNLNYRIETAIPIYDPAVFQTIDEIMELQWSDNVKARKIDGTGDNTYIRHENDIRIQSQLETYYYFKRLEEEYNKQLNENEHVE</sequence>
<name>A0A953LAE3_9BACT</name>
<comment type="PTM">
    <text evidence="6 7">An intermediate of this reaction is the autophosphorylated ppk in which a phosphate is covalently linked to a histidine residue through a N-P bond.</text>
</comment>
<dbReference type="SUPFAM" id="SSF140356">
    <property type="entry name" value="PPK N-terminal domain-like"/>
    <property type="match status" value="1"/>
</dbReference>
<keyword evidence="4 6" id="KW-0418">Kinase</keyword>
<evidence type="ECO:0000256" key="6">
    <source>
        <dbReference type="HAMAP-Rule" id="MF_00347"/>
    </source>
</evidence>
<dbReference type="RefSeq" id="WP_222579026.1">
    <property type="nucleotide sequence ID" value="NZ_JAHVHU010000005.1"/>
</dbReference>
<reference evidence="12" key="1">
    <citation type="submission" date="2021-06" db="EMBL/GenBank/DDBJ databases">
        <title>44 bacteria genomes isolated from Dapeng, Shenzhen.</title>
        <authorList>
            <person name="Zheng W."/>
            <person name="Yu S."/>
            <person name="Huang Y."/>
        </authorList>
    </citation>
    <scope>NUCLEOTIDE SEQUENCE</scope>
    <source>
        <strain evidence="12">DP5N28-2</strain>
    </source>
</reference>
<dbReference type="EC" id="2.7.4.1" evidence="6 7"/>
<dbReference type="SUPFAM" id="SSF56024">
    <property type="entry name" value="Phospholipase D/nuclease"/>
    <property type="match status" value="2"/>
</dbReference>
<accession>A0A953LAE3</accession>
<keyword evidence="2 6" id="KW-0808">Transferase</keyword>
<evidence type="ECO:0000256" key="7">
    <source>
        <dbReference type="RuleBase" id="RU003800"/>
    </source>
</evidence>